<dbReference type="AlphaFoldDB" id="A0A0N5BGY7"/>
<organism evidence="2 3">
    <name type="scientific">Strongyloides papillosus</name>
    <name type="common">Intestinal threadworm</name>
    <dbReference type="NCBI Taxonomy" id="174720"/>
    <lineage>
        <taxon>Eukaryota</taxon>
        <taxon>Metazoa</taxon>
        <taxon>Ecdysozoa</taxon>
        <taxon>Nematoda</taxon>
        <taxon>Chromadorea</taxon>
        <taxon>Rhabditida</taxon>
        <taxon>Tylenchina</taxon>
        <taxon>Panagrolaimomorpha</taxon>
        <taxon>Strongyloidoidea</taxon>
        <taxon>Strongyloididae</taxon>
        <taxon>Strongyloides</taxon>
    </lineage>
</organism>
<feature type="compositionally biased region" description="Polar residues" evidence="1">
    <location>
        <begin position="46"/>
        <end position="58"/>
    </location>
</feature>
<evidence type="ECO:0000313" key="2">
    <source>
        <dbReference type="Proteomes" id="UP000046392"/>
    </source>
</evidence>
<feature type="region of interest" description="Disordered" evidence="1">
    <location>
        <begin position="38"/>
        <end position="58"/>
    </location>
</feature>
<reference evidence="3" key="1">
    <citation type="submission" date="2017-02" db="UniProtKB">
        <authorList>
            <consortium name="WormBaseParasite"/>
        </authorList>
    </citation>
    <scope>IDENTIFICATION</scope>
</reference>
<evidence type="ECO:0000313" key="3">
    <source>
        <dbReference type="WBParaSite" id="SPAL_0000523800.1"/>
    </source>
</evidence>
<name>A0A0N5BGY7_STREA</name>
<protein>
    <submittedName>
        <fullName evidence="3">LZ_Tnp_IS481 domain-containing protein</fullName>
    </submittedName>
</protein>
<dbReference type="Proteomes" id="UP000046392">
    <property type="component" value="Unplaced"/>
</dbReference>
<proteinExistence type="predicted"/>
<dbReference type="WBParaSite" id="SPAL_0000523800.1">
    <property type="protein sequence ID" value="SPAL_0000523800.1"/>
    <property type="gene ID" value="SPAL_0000523800"/>
</dbReference>
<evidence type="ECO:0000256" key="1">
    <source>
        <dbReference type="SAM" id="MobiDB-lite"/>
    </source>
</evidence>
<keyword evidence="2" id="KW-1185">Reference proteome</keyword>
<sequence length="58" mass="6593">MGWSTAKYWYRKFRNGNFDLPDSPRIDRLSTRIDSCKESSPGMINGFSTSTQAKGSSR</sequence>
<accession>A0A0N5BGY7</accession>